<reference evidence="3 4" key="1">
    <citation type="submission" date="2016-10" db="EMBL/GenBank/DDBJ databases">
        <authorList>
            <person name="de Groot N.N."/>
        </authorList>
    </citation>
    <scope>NUCLEOTIDE SEQUENCE [LARGE SCALE GENOMIC DNA]</scope>
    <source>
        <strain evidence="3 4">CPCC 202699</strain>
    </source>
</reference>
<dbReference type="InterPro" id="IPR002182">
    <property type="entry name" value="NB-ARC"/>
</dbReference>
<dbReference type="InterPro" id="IPR019734">
    <property type="entry name" value="TPR_rpt"/>
</dbReference>
<dbReference type="Gene3D" id="3.40.50.300">
    <property type="entry name" value="P-loop containing nucleotide triphosphate hydrolases"/>
    <property type="match status" value="1"/>
</dbReference>
<dbReference type="PANTHER" id="PTHR47691:SF3">
    <property type="entry name" value="HTH-TYPE TRANSCRIPTIONAL REGULATOR RV0890C-RELATED"/>
    <property type="match status" value="1"/>
</dbReference>
<dbReference type="SMART" id="SM00028">
    <property type="entry name" value="TPR"/>
    <property type="match status" value="5"/>
</dbReference>
<dbReference type="InterPro" id="IPR027417">
    <property type="entry name" value="P-loop_NTPase"/>
</dbReference>
<dbReference type="Pfam" id="PF13424">
    <property type="entry name" value="TPR_12"/>
    <property type="match status" value="1"/>
</dbReference>
<dbReference type="GO" id="GO:0043531">
    <property type="term" value="F:ADP binding"/>
    <property type="evidence" value="ECO:0007669"/>
    <property type="project" value="InterPro"/>
</dbReference>
<gene>
    <name evidence="3" type="ORF">SAMN05421504_101316</name>
</gene>
<dbReference type="Gene3D" id="1.25.40.10">
    <property type="entry name" value="Tetratricopeptide repeat domain"/>
    <property type="match status" value="1"/>
</dbReference>
<dbReference type="PRINTS" id="PR00364">
    <property type="entry name" value="DISEASERSIST"/>
</dbReference>
<dbReference type="SUPFAM" id="SSF48452">
    <property type="entry name" value="TPR-like"/>
    <property type="match status" value="1"/>
</dbReference>
<protein>
    <submittedName>
        <fullName evidence="3">Tetratricopeptide (TPR) repeat</fullName>
    </submittedName>
</protein>
<dbReference type="PROSITE" id="PS50005">
    <property type="entry name" value="TPR"/>
    <property type="match status" value="1"/>
</dbReference>
<dbReference type="OrthoDB" id="581105at2"/>
<dbReference type="SUPFAM" id="SSF52540">
    <property type="entry name" value="P-loop containing nucleoside triphosphate hydrolases"/>
    <property type="match status" value="1"/>
</dbReference>
<sequence length="873" mass="95517">MEVRHHTIVVVDIEGFGDRRRTNTHQRGVRDGLYQVVEKAFTTAGLPWADCYREDRGDAIFILAPATAPKPLFVESLPPNLITALRVHNETHPDAQRIRLRLALHAGEVYYDAHGVTSASLTLAFRLIDAAPLKAALAASPGVLAVITSNWFFDDVVRHSPGAAPATYRQVSVAEKETTTTGWITLPDHPYPPDAASSPTVPRNVPRQLPLAVRDFTGRAEHLAALDKLIPPEGEEMRAVVISAVDGCAGIGKTTLAVHWAHRVQHRFPDGTLHINLRGYGPGEPASPGEALDGFLRALDTPADKMPTGADAQAALYRSLLDGRRMLIVLDNANSAAQVRPLLPGTPGCMVLVTSRDSLTGLVVTEAAYRLNLDLLSPPEALQFVSGIIGTDRTEAEPEAVKGLIRLCAQLPLALRIAASKVAAHPQTTVAEVVAELAEEGLNALSRGSDELATVRTVFDWSYQRLPADQARPFRLLGLHPGPDLTPRSAAALTDLDLPTARNLLDDLAAANLVEPTGRGRYRLHDLLRAYAADRAHHDDSNESLMKAMETLLGWYTHMALACDQVLFPAHPRLSLRLPAPTDAAPSLDRARAFEWFESERRNLLAALHNAVNNQLHEHALHLAECTRFLGLSGSWDERLDSASLGLAVARSCGDLEAEMKFLSIRGEAFMDLRRWNKAQDDLDYALKLARTAHNRTQETGALNNLGAMYCDREQFEKALRYLQETLPLTRDNASERQEAVVEGNLSRAYSGLNRYREAIEHGERGLEFRRRSGDLTGESGALRLVAEAWQGLGNHEKAIMLCREAIILSRAVGQFQTSTAEALATLAISLYQTGEAAEAISCWREAAALFDEYGGPHRAADIRQRLREVEGG</sequence>
<keyword evidence="1" id="KW-0802">TPR repeat</keyword>
<dbReference type="PANTHER" id="PTHR47691">
    <property type="entry name" value="REGULATOR-RELATED"/>
    <property type="match status" value="1"/>
</dbReference>
<feature type="repeat" description="TPR" evidence="1">
    <location>
        <begin position="700"/>
        <end position="733"/>
    </location>
</feature>
<keyword evidence="4" id="KW-1185">Reference proteome</keyword>
<evidence type="ECO:0000313" key="3">
    <source>
        <dbReference type="EMBL" id="SDW34231.1"/>
    </source>
</evidence>
<dbReference type="Pfam" id="PF00931">
    <property type="entry name" value="NB-ARC"/>
    <property type="match status" value="1"/>
</dbReference>
<evidence type="ECO:0000256" key="1">
    <source>
        <dbReference type="PROSITE-ProRule" id="PRU00339"/>
    </source>
</evidence>
<proteinExistence type="predicted"/>
<evidence type="ECO:0000259" key="2">
    <source>
        <dbReference type="Pfam" id="PF00931"/>
    </source>
</evidence>
<name>A0A1H2SRE2_9PSEU</name>
<accession>A0A1H2SRE2</accession>
<feature type="domain" description="NB-ARC" evidence="2">
    <location>
        <begin position="242"/>
        <end position="389"/>
    </location>
</feature>
<dbReference type="InterPro" id="IPR011990">
    <property type="entry name" value="TPR-like_helical_dom_sf"/>
</dbReference>
<dbReference type="AlphaFoldDB" id="A0A1H2SRE2"/>
<evidence type="ECO:0000313" key="4">
    <source>
        <dbReference type="Proteomes" id="UP000199515"/>
    </source>
</evidence>
<dbReference type="EMBL" id="FNON01000001">
    <property type="protein sequence ID" value="SDW34231.1"/>
    <property type="molecule type" value="Genomic_DNA"/>
</dbReference>
<organism evidence="3 4">
    <name type="scientific">Amycolatopsis xylanica</name>
    <dbReference type="NCBI Taxonomy" id="589385"/>
    <lineage>
        <taxon>Bacteria</taxon>
        <taxon>Bacillati</taxon>
        <taxon>Actinomycetota</taxon>
        <taxon>Actinomycetes</taxon>
        <taxon>Pseudonocardiales</taxon>
        <taxon>Pseudonocardiaceae</taxon>
        <taxon>Amycolatopsis</taxon>
    </lineage>
</organism>
<dbReference type="Proteomes" id="UP000199515">
    <property type="component" value="Unassembled WGS sequence"/>
</dbReference>
<dbReference type="STRING" id="589385.SAMN05421504_101316"/>